<evidence type="ECO:0000313" key="14">
    <source>
        <dbReference type="EMBL" id="PLR37359.1"/>
    </source>
</evidence>
<dbReference type="Proteomes" id="UP000234240">
    <property type="component" value="Unassembled WGS sequence"/>
</dbReference>
<evidence type="ECO:0000256" key="12">
    <source>
        <dbReference type="SAM" id="SignalP"/>
    </source>
</evidence>
<evidence type="ECO:0000256" key="11">
    <source>
        <dbReference type="ARBA" id="ARBA00048179"/>
    </source>
</evidence>
<dbReference type="InterPro" id="IPR006311">
    <property type="entry name" value="TAT_signal"/>
</dbReference>
<evidence type="ECO:0000313" key="15">
    <source>
        <dbReference type="Proteomes" id="UP000234240"/>
    </source>
</evidence>
<evidence type="ECO:0000256" key="1">
    <source>
        <dbReference type="ARBA" id="ARBA00003469"/>
    </source>
</evidence>
<evidence type="ECO:0000256" key="3">
    <source>
        <dbReference type="ARBA" id="ARBA00009406"/>
    </source>
</evidence>
<evidence type="ECO:0000256" key="2">
    <source>
        <dbReference type="ARBA" id="ARBA00004948"/>
    </source>
</evidence>
<keyword evidence="8" id="KW-0784">Thiamine biosynthesis</keyword>
<dbReference type="EMBL" id="PJZF01000007">
    <property type="protein sequence ID" value="PLR37359.1"/>
    <property type="molecule type" value="Genomic_DNA"/>
</dbReference>
<gene>
    <name evidence="14" type="ORF">CYR55_10510</name>
</gene>
<keyword evidence="12" id="KW-0732">Signal</keyword>
<feature type="chain" id="PRO_5014963294" description="Thiamine pyrimidine synthase" evidence="12">
    <location>
        <begin position="34"/>
        <end position="337"/>
    </location>
</feature>
<dbReference type="SUPFAM" id="SSF53850">
    <property type="entry name" value="Periplasmic binding protein-like II"/>
    <property type="match status" value="1"/>
</dbReference>
<dbReference type="GO" id="GO:0009228">
    <property type="term" value="P:thiamine biosynthetic process"/>
    <property type="evidence" value="ECO:0007669"/>
    <property type="project" value="UniProtKB-KW"/>
</dbReference>
<keyword evidence="5" id="KW-0808">Transferase</keyword>
<keyword evidence="15" id="KW-1185">Reference proteome</keyword>
<dbReference type="Gene3D" id="3.40.190.10">
    <property type="entry name" value="Periplasmic binding protein-like II"/>
    <property type="match status" value="2"/>
</dbReference>
<comment type="similarity">
    <text evidence="3">Belongs to the NMT1/THI5 family.</text>
</comment>
<keyword evidence="6" id="KW-0479">Metal-binding</keyword>
<comment type="pathway">
    <text evidence="2">Cofactor biosynthesis; thiamine diphosphate biosynthesis.</text>
</comment>
<evidence type="ECO:0000256" key="6">
    <source>
        <dbReference type="ARBA" id="ARBA00022723"/>
    </source>
</evidence>
<evidence type="ECO:0000256" key="5">
    <source>
        <dbReference type="ARBA" id="ARBA00022679"/>
    </source>
</evidence>
<evidence type="ECO:0000256" key="10">
    <source>
        <dbReference type="ARBA" id="ARBA00033171"/>
    </source>
</evidence>
<comment type="caution">
    <text evidence="14">The sequence shown here is derived from an EMBL/GenBank/DDBJ whole genome shotgun (WGS) entry which is preliminary data.</text>
</comment>
<sequence length="337" mass="36409">MQRRSILKGALLAGAVALAPWLGAGMVTPQAQAAELTKVTFVQEWPVADGFWIPWILGKEKGFYAAEGIDLNIVAPPTVADTMKFLGTGRADLAFTTVMDIIFAKEQGAPVTAIGRYGQGNNWGIVSRQGEKFTVAELKGKTIGIYNDAWTKAQLALMLKSANLTLKDITMVAAADDTVPLLLQKRVDAITGITNAEGTGVVTTGKQKPEFLPAVEHGVPNTPIFMLAGNERWLKANPEKAKAFMRATEKSIAYAIAHPDEGTATFTKLYSKAYDPAFIKQQWADTITLLGNPGPEQLKLSDAAWNDLLNAVKAEGIVKETLPANQYYTNDFLPQGN</sequence>
<dbReference type="GO" id="GO:0016740">
    <property type="term" value="F:transferase activity"/>
    <property type="evidence" value="ECO:0007669"/>
    <property type="project" value="UniProtKB-KW"/>
</dbReference>
<evidence type="ECO:0000256" key="8">
    <source>
        <dbReference type="ARBA" id="ARBA00022977"/>
    </source>
</evidence>
<dbReference type="AlphaFoldDB" id="A0A2N5E797"/>
<name>A0A2N5E797_9GAMM</name>
<dbReference type="PANTHER" id="PTHR31528">
    <property type="entry name" value="4-AMINO-5-HYDROXYMETHYL-2-METHYLPYRIMIDINE PHOSPHATE SYNTHASE THI11-RELATED"/>
    <property type="match status" value="1"/>
</dbReference>
<comment type="catalytic activity">
    <reaction evidence="11">
        <text>N(6)-(pyridoxal phosphate)-L-lysyl-[4-amino-5-hydroxymethyl-2-methylpyrimidine phosphate synthase] + L-histidyl-[4-amino-5-hydroxymethyl-2-methylpyrimidine phosphate synthase] + 2 Fe(3+) + 4 H2O = L-lysyl-[4-amino-5-hydroxymethyl-2-methylpyrimidine phosphate synthase] + (2S)-2-amino-5-hydroxy-4-oxopentanoyl-[4-amino-5-hydroxymethyl-2-methylpyrimidine phosphate synthase] + 4-amino-2-methyl-5-(phosphooxymethyl)pyrimidine + 3-oxopropanoate + 2 Fe(2+) + 2 H(+)</text>
        <dbReference type="Rhea" id="RHEA:65756"/>
        <dbReference type="Rhea" id="RHEA-COMP:16892"/>
        <dbReference type="Rhea" id="RHEA-COMP:16893"/>
        <dbReference type="Rhea" id="RHEA-COMP:16894"/>
        <dbReference type="Rhea" id="RHEA-COMP:16895"/>
        <dbReference type="ChEBI" id="CHEBI:15377"/>
        <dbReference type="ChEBI" id="CHEBI:15378"/>
        <dbReference type="ChEBI" id="CHEBI:29033"/>
        <dbReference type="ChEBI" id="CHEBI:29034"/>
        <dbReference type="ChEBI" id="CHEBI:29969"/>
        <dbReference type="ChEBI" id="CHEBI:29979"/>
        <dbReference type="ChEBI" id="CHEBI:33190"/>
        <dbReference type="ChEBI" id="CHEBI:58354"/>
        <dbReference type="ChEBI" id="CHEBI:143915"/>
        <dbReference type="ChEBI" id="CHEBI:157692"/>
    </reaction>
    <physiologicalReaction direction="left-to-right" evidence="11">
        <dbReference type="Rhea" id="RHEA:65757"/>
    </physiologicalReaction>
</comment>
<dbReference type="RefSeq" id="WP_101816090.1">
    <property type="nucleotide sequence ID" value="NZ_PJZF01000007.1"/>
</dbReference>
<feature type="domain" description="SsuA/THI5-like" evidence="13">
    <location>
        <begin position="53"/>
        <end position="261"/>
    </location>
</feature>
<proteinExistence type="inferred from homology"/>
<dbReference type="InterPro" id="IPR027939">
    <property type="entry name" value="NMT1/THI5"/>
</dbReference>
<organism evidence="14 15">
    <name type="scientific">Chimaeribacter californicus</name>
    <dbReference type="NCBI Taxonomy" id="2060067"/>
    <lineage>
        <taxon>Bacteria</taxon>
        <taxon>Pseudomonadati</taxon>
        <taxon>Pseudomonadota</taxon>
        <taxon>Gammaproteobacteria</taxon>
        <taxon>Enterobacterales</taxon>
        <taxon>Yersiniaceae</taxon>
        <taxon>Chimaeribacter</taxon>
    </lineage>
</organism>
<accession>A0A2N5E797</accession>
<keyword evidence="9" id="KW-0408">Iron</keyword>
<comment type="subunit">
    <text evidence="4">Homodimer.</text>
</comment>
<protein>
    <recommendedName>
        <fullName evidence="10">Thiamine pyrimidine synthase</fullName>
    </recommendedName>
</protein>
<dbReference type="PANTHER" id="PTHR31528:SF1">
    <property type="entry name" value="4-AMINO-5-HYDROXYMETHYL-2-METHYLPYRIMIDINE PHOSPHATE SYNTHASE THI11-RELATED"/>
    <property type="match status" value="1"/>
</dbReference>
<dbReference type="Pfam" id="PF09084">
    <property type="entry name" value="NMT1"/>
    <property type="match status" value="1"/>
</dbReference>
<reference evidence="14 15" key="1">
    <citation type="submission" date="2017-12" db="EMBL/GenBank/DDBJ databases">
        <title>Characterization of six clinical isolates of Enterochimera gen. nov., a novel genus of the Yersiniaciae family and the three species Enterochimera arupensis sp. nov., Enterochimera coloradensis sp. nov, and Enterochimera californica sp. nov.</title>
        <authorList>
            <person name="Rossi A."/>
            <person name="Fisher M."/>
        </authorList>
    </citation>
    <scope>NUCLEOTIDE SEQUENCE [LARGE SCALE GENOMIC DNA]</scope>
    <source>
        <strain evidence="15">2015-Iso6</strain>
    </source>
</reference>
<evidence type="ECO:0000256" key="4">
    <source>
        <dbReference type="ARBA" id="ARBA00011738"/>
    </source>
</evidence>
<dbReference type="GO" id="GO:0046872">
    <property type="term" value="F:metal ion binding"/>
    <property type="evidence" value="ECO:0007669"/>
    <property type="project" value="UniProtKB-KW"/>
</dbReference>
<dbReference type="InterPro" id="IPR015168">
    <property type="entry name" value="SsuA/THI5"/>
</dbReference>
<dbReference type="PROSITE" id="PS51318">
    <property type="entry name" value="TAT"/>
    <property type="match status" value="1"/>
</dbReference>
<comment type="function">
    <text evidence="1">Responsible for the formation of the pyrimidine heterocycle in the thiamine biosynthesis pathway. Catalyzes the formation of hydroxymethylpyrimidine phosphate (HMP-P) from histidine and pyridoxal phosphate (PLP). The protein uses PLP and the active site histidine to form HMP-P, generating an inactive enzyme. The enzyme can only undergo a single turnover, which suggests it is a suicide enzyme.</text>
</comment>
<evidence type="ECO:0000259" key="13">
    <source>
        <dbReference type="Pfam" id="PF09084"/>
    </source>
</evidence>
<feature type="signal peptide" evidence="12">
    <location>
        <begin position="1"/>
        <end position="33"/>
    </location>
</feature>
<evidence type="ECO:0000256" key="7">
    <source>
        <dbReference type="ARBA" id="ARBA00022898"/>
    </source>
</evidence>
<dbReference type="OrthoDB" id="9180959at2"/>
<evidence type="ECO:0000256" key="9">
    <source>
        <dbReference type="ARBA" id="ARBA00023004"/>
    </source>
</evidence>
<keyword evidence="7" id="KW-0663">Pyridoxal phosphate</keyword>